<dbReference type="EMBL" id="JANBQB010000303">
    <property type="protein sequence ID" value="KAJ1978037.1"/>
    <property type="molecule type" value="Genomic_DNA"/>
</dbReference>
<feature type="domain" description="WDHD1/CFT4 second beta-propeller" evidence="7">
    <location>
        <begin position="437"/>
        <end position="728"/>
    </location>
</feature>
<dbReference type="PROSITE" id="PS50294">
    <property type="entry name" value="WD_REPEATS_REGION"/>
    <property type="match status" value="1"/>
</dbReference>
<dbReference type="Pfam" id="PF20946">
    <property type="entry name" value="Ctf4_C"/>
    <property type="match status" value="1"/>
</dbReference>
<evidence type="ECO:0000256" key="2">
    <source>
        <dbReference type="ARBA" id="ARBA00022574"/>
    </source>
</evidence>
<feature type="repeat" description="WD" evidence="5">
    <location>
        <begin position="279"/>
        <end position="311"/>
    </location>
</feature>
<dbReference type="InterPro" id="IPR036322">
    <property type="entry name" value="WD40_repeat_dom_sf"/>
</dbReference>
<gene>
    <name evidence="10" type="primary">mcl1</name>
    <name evidence="10" type="ORF">H4R34_003349</name>
</gene>
<dbReference type="Pfam" id="PF24817">
    <property type="entry name" value="WD40_WDHD1_1st"/>
    <property type="match status" value="1"/>
</dbReference>
<dbReference type="GO" id="GO:0043596">
    <property type="term" value="C:nuclear replication fork"/>
    <property type="evidence" value="ECO:0007669"/>
    <property type="project" value="TreeGrafter"/>
</dbReference>
<dbReference type="Proteomes" id="UP001151582">
    <property type="component" value="Unassembled WGS sequence"/>
</dbReference>
<comment type="caution">
    <text evidence="10">The sequence shown here is derived from an EMBL/GenBank/DDBJ whole genome shotgun (WGS) entry which is preliminary data.</text>
</comment>
<keyword evidence="4" id="KW-0539">Nucleus</keyword>
<dbReference type="OrthoDB" id="427368at2759"/>
<dbReference type="PANTHER" id="PTHR19932">
    <property type="entry name" value="WD REPEAT AND HMG-BOX DNA BINDING PROTEIN"/>
    <property type="match status" value="1"/>
</dbReference>
<dbReference type="SUPFAM" id="SSF50978">
    <property type="entry name" value="WD40 repeat-like"/>
    <property type="match status" value="1"/>
</dbReference>
<feature type="repeat" description="WD" evidence="5">
    <location>
        <begin position="138"/>
        <end position="170"/>
    </location>
</feature>
<feature type="domain" description="WDHD1/CFT4 helical bundle" evidence="8">
    <location>
        <begin position="783"/>
        <end position="886"/>
    </location>
</feature>
<evidence type="ECO:0000313" key="11">
    <source>
        <dbReference type="Proteomes" id="UP001151582"/>
    </source>
</evidence>
<evidence type="ECO:0000256" key="3">
    <source>
        <dbReference type="ARBA" id="ARBA00022737"/>
    </source>
</evidence>
<evidence type="ECO:0000256" key="1">
    <source>
        <dbReference type="ARBA" id="ARBA00004123"/>
    </source>
</evidence>
<dbReference type="InterPro" id="IPR015943">
    <property type="entry name" value="WD40/YVTN_repeat-like_dom_sf"/>
</dbReference>
<dbReference type="PROSITE" id="PS50082">
    <property type="entry name" value="WD_REPEATS_2"/>
    <property type="match status" value="2"/>
</dbReference>
<evidence type="ECO:0000259" key="7">
    <source>
        <dbReference type="Pfam" id="PF12341"/>
    </source>
</evidence>
<feature type="domain" description="WDHD1 first WD40" evidence="9">
    <location>
        <begin position="11"/>
        <end position="308"/>
    </location>
</feature>
<dbReference type="GO" id="GO:0000278">
    <property type="term" value="P:mitotic cell cycle"/>
    <property type="evidence" value="ECO:0007669"/>
    <property type="project" value="TreeGrafter"/>
</dbReference>
<dbReference type="InterPro" id="IPR048591">
    <property type="entry name" value="WDHD1/CFT4_hel"/>
</dbReference>
<feature type="region of interest" description="Disordered" evidence="6">
    <location>
        <begin position="328"/>
        <end position="352"/>
    </location>
</feature>
<dbReference type="AlphaFoldDB" id="A0A9W8B6E1"/>
<evidence type="ECO:0000256" key="4">
    <source>
        <dbReference type="ARBA" id="ARBA00023242"/>
    </source>
</evidence>
<feature type="region of interest" description="Disordered" evidence="6">
    <location>
        <begin position="973"/>
        <end position="1001"/>
    </location>
</feature>
<proteinExistence type="predicted"/>
<keyword evidence="2 5" id="KW-0853">WD repeat</keyword>
<name>A0A9W8B6E1_9FUNG</name>
<keyword evidence="3" id="KW-0677">Repeat</keyword>
<feature type="compositionally biased region" description="Basic residues" evidence="6">
    <location>
        <begin position="734"/>
        <end position="749"/>
    </location>
</feature>
<protein>
    <submittedName>
        <fullName evidence="10">DNA polymerase alpha accessory factor Mcl1</fullName>
    </submittedName>
</protein>
<reference evidence="10" key="1">
    <citation type="submission" date="2022-07" db="EMBL/GenBank/DDBJ databases">
        <title>Phylogenomic reconstructions and comparative analyses of Kickxellomycotina fungi.</title>
        <authorList>
            <person name="Reynolds N.K."/>
            <person name="Stajich J.E."/>
            <person name="Barry K."/>
            <person name="Grigoriev I.V."/>
            <person name="Crous P."/>
            <person name="Smith M.E."/>
        </authorList>
    </citation>
    <scope>NUCLEOTIDE SEQUENCE</scope>
    <source>
        <strain evidence="10">RSA 567</strain>
    </source>
</reference>
<dbReference type="Gene3D" id="2.130.10.10">
    <property type="entry name" value="YVTN repeat-like/Quinoprotein amine dehydrogenase"/>
    <property type="match status" value="2"/>
</dbReference>
<dbReference type="InterPro" id="IPR057646">
    <property type="entry name" value="WD40_WDHD1_1st"/>
</dbReference>
<accession>A0A9W8B6E1</accession>
<evidence type="ECO:0000313" key="10">
    <source>
        <dbReference type="EMBL" id="KAJ1978037.1"/>
    </source>
</evidence>
<dbReference type="Pfam" id="PF12341">
    <property type="entry name" value="Mcl1_mid"/>
    <property type="match status" value="1"/>
</dbReference>
<dbReference type="InterPro" id="IPR022100">
    <property type="entry name" value="WDHD1/CFT4_beta-prop_2nd"/>
</dbReference>
<dbReference type="SMART" id="SM00320">
    <property type="entry name" value="WD40"/>
    <property type="match status" value="6"/>
</dbReference>
<dbReference type="InterPro" id="IPR001680">
    <property type="entry name" value="WD40_rpt"/>
</dbReference>
<evidence type="ECO:0000256" key="6">
    <source>
        <dbReference type="SAM" id="MobiDB-lite"/>
    </source>
</evidence>
<evidence type="ECO:0000259" key="9">
    <source>
        <dbReference type="Pfam" id="PF24817"/>
    </source>
</evidence>
<keyword evidence="11" id="KW-1185">Reference proteome</keyword>
<evidence type="ECO:0000256" key="5">
    <source>
        <dbReference type="PROSITE-ProRule" id="PRU00221"/>
    </source>
</evidence>
<dbReference type="GO" id="GO:0003682">
    <property type="term" value="F:chromatin binding"/>
    <property type="evidence" value="ECO:0007669"/>
    <property type="project" value="TreeGrafter"/>
</dbReference>
<dbReference type="GO" id="GO:0006281">
    <property type="term" value="P:DNA repair"/>
    <property type="evidence" value="ECO:0007669"/>
    <property type="project" value="TreeGrafter"/>
</dbReference>
<organism evidence="10 11">
    <name type="scientific">Dimargaris verticillata</name>
    <dbReference type="NCBI Taxonomy" id="2761393"/>
    <lineage>
        <taxon>Eukaryota</taxon>
        <taxon>Fungi</taxon>
        <taxon>Fungi incertae sedis</taxon>
        <taxon>Zoopagomycota</taxon>
        <taxon>Kickxellomycotina</taxon>
        <taxon>Dimargaritomycetes</taxon>
        <taxon>Dimargaritales</taxon>
        <taxon>Dimargaritaceae</taxon>
        <taxon>Dimargaris</taxon>
    </lineage>
</organism>
<evidence type="ECO:0000259" key="8">
    <source>
        <dbReference type="Pfam" id="PF20946"/>
    </source>
</evidence>
<comment type="subcellular location">
    <subcellularLocation>
        <location evidence="1">Nucleus</location>
    </subcellularLocation>
</comment>
<dbReference type="GO" id="GO:0006261">
    <property type="term" value="P:DNA-templated DNA replication"/>
    <property type="evidence" value="ECO:0007669"/>
    <property type="project" value="TreeGrafter"/>
</dbReference>
<feature type="region of interest" description="Disordered" evidence="6">
    <location>
        <begin position="730"/>
        <end position="755"/>
    </location>
</feature>
<sequence>MPDHLSDLQPRFAHIEGFCPVVFSADGSYIFTGGADCLVRGFQTAPELRDQESRTLESQTDSITCLAVSAGYLAAGSEDNTVVLYQVPSLEYQGIAIRGTLPIRDVQFSHDGKYVGVASDEQHVRLVQVDNIAQTIVLKGHAHSVRSLSFHPSRSLVASVDSEGTVRVWNYNDASSGEGKCLHTLNKYAARSDPDSPYAVKVQWHPSGQYLAVPRPDYSIAILNTAMEAQWRPAMTLSQHHKGVVTHCAWSANGVYLASVDTVGGFALWHLPKQSAIFYDTHKSPITQVAWCPQGNIMALMDNLGMLTVWDQVIPEESGLVLPTVSDPTLFPNQAPDEPKQAGPLGHRDTALNSGSLTAKAPFASLVDNEAGMDDDTHRGVFPDTGSDLDDFIVDDTPSAHDHHRPSRPDSHQRYTTAAMPIGSNYRSMRHAVPHPSFQPGATPSLGQRRFLSFNMIGSVTSIDHDTHCTINVDFHDKSIHRDFHFTDHYKYNLASLGERGILFGTTVEKGDGADPTSDDEPSMVSYRPFESWAANSDWLYKLPAGEDLIALSLSNTHAAVATSQGYLRIFSSSGLPVAVLTMDPQVVCVASGGPYFLVVYRCHAATTGPNSTPSSTTLGYSVYDAEHQVQLQQGIISLPASVGLQWAGFSDTQLPALYDTRGVLHVLDKYRAPAQGHWVPVWDGTVLVPSKDEELLATDPHALEESNEWLWVIGFSGTQVHGILCAPSDASQKARKKQRRSSPHHRFSLTHMPPHPQAVRPLISQVGLRMPLLHRDQAATVLEEKLLRTHLFATNKRADPTLGRPRSQAALNATDSTILKSYLQEDKLALQLIQSACKADRLQRALDLTAMLYLPKSVDAAVKIAIFHRYPALAERMTLIKEATFLDEDDEPVTNGYDGGVASVGLATHPLHGVPGRYASPGRPLHLRKPVMPMPRADDDGAVSMSPAPTQSVVQNVAADHPEEVMSTGGMATAPASNGPTALTLTPAPLPTNPFAIGPSGRKENLADAAATGDSIPRGNSFFNAVDRLLQPKGT</sequence>
<dbReference type="PANTHER" id="PTHR19932:SF10">
    <property type="entry name" value="WD REPEAT AND HMG-BOX DNA-BINDING PROTEIN 1"/>
    <property type="match status" value="1"/>
</dbReference>